<dbReference type="PANTHER" id="PTHR13771">
    <property type="entry name" value="INTERCELLULAR ADHESION MOLECULE"/>
    <property type="match status" value="1"/>
</dbReference>
<dbReference type="AlphaFoldDB" id="A0AAN8QTE1"/>
<dbReference type="InterPro" id="IPR003598">
    <property type="entry name" value="Ig_sub2"/>
</dbReference>
<feature type="domain" description="Ig-like" evidence="2">
    <location>
        <begin position="302"/>
        <end position="388"/>
    </location>
</feature>
<dbReference type="PANTHER" id="PTHR13771:SF9">
    <property type="entry name" value="INTERCELLULAR ADHESION MOLECULE 5"/>
    <property type="match status" value="1"/>
</dbReference>
<keyword evidence="1" id="KW-0472">Membrane</keyword>
<name>A0AAN8QTE1_9TELE</name>
<evidence type="ECO:0000256" key="1">
    <source>
        <dbReference type="SAM" id="Phobius"/>
    </source>
</evidence>
<dbReference type="InterPro" id="IPR003599">
    <property type="entry name" value="Ig_sub"/>
</dbReference>
<evidence type="ECO:0000313" key="3">
    <source>
        <dbReference type="EMBL" id="KAK6301102.1"/>
    </source>
</evidence>
<dbReference type="Pfam" id="PF13927">
    <property type="entry name" value="Ig_3"/>
    <property type="match status" value="2"/>
</dbReference>
<keyword evidence="1" id="KW-1133">Transmembrane helix</keyword>
<accession>A0AAN8QTE1</accession>
<gene>
    <name evidence="3" type="ORF">J4Q44_G00292000</name>
</gene>
<feature type="domain" description="Ig-like" evidence="2">
    <location>
        <begin position="507"/>
        <end position="593"/>
    </location>
</feature>
<dbReference type="InterPro" id="IPR036179">
    <property type="entry name" value="Ig-like_dom_sf"/>
</dbReference>
<proteinExistence type="predicted"/>
<organism evidence="3 4">
    <name type="scientific">Coregonus suidteri</name>
    <dbReference type="NCBI Taxonomy" id="861788"/>
    <lineage>
        <taxon>Eukaryota</taxon>
        <taxon>Metazoa</taxon>
        <taxon>Chordata</taxon>
        <taxon>Craniata</taxon>
        <taxon>Vertebrata</taxon>
        <taxon>Euteleostomi</taxon>
        <taxon>Actinopterygii</taxon>
        <taxon>Neopterygii</taxon>
        <taxon>Teleostei</taxon>
        <taxon>Protacanthopterygii</taxon>
        <taxon>Salmoniformes</taxon>
        <taxon>Salmonidae</taxon>
        <taxon>Coregoninae</taxon>
        <taxon>Coregonus</taxon>
    </lineage>
</organism>
<evidence type="ECO:0000259" key="2">
    <source>
        <dbReference type="PROSITE" id="PS50835"/>
    </source>
</evidence>
<dbReference type="SUPFAM" id="SSF48726">
    <property type="entry name" value="Immunoglobulin"/>
    <property type="match status" value="5"/>
</dbReference>
<keyword evidence="4" id="KW-1185">Reference proteome</keyword>
<dbReference type="GO" id="GO:0005178">
    <property type="term" value="F:integrin binding"/>
    <property type="evidence" value="ECO:0007669"/>
    <property type="project" value="InterPro"/>
</dbReference>
<dbReference type="Gene3D" id="2.60.40.10">
    <property type="entry name" value="Immunoglobulins"/>
    <property type="match status" value="6"/>
</dbReference>
<dbReference type="EMBL" id="JAGTTL010000027">
    <property type="protein sequence ID" value="KAK6301102.1"/>
    <property type="molecule type" value="Genomic_DNA"/>
</dbReference>
<dbReference type="Proteomes" id="UP001356427">
    <property type="component" value="Unassembled WGS sequence"/>
</dbReference>
<sequence>MVEQHQNQLQCLFQNIAPIERLRVTFYKVNTGGEQTELGTQQNSKYNIKTPVNRNYTLDFTPSRDDDGAQLWCSAMLVLGPEGPQPPPVMESDRLNIPVHYAECLVVSPVRLVVKYGDPASAKCTSDPPQQMGWEATQGGVGLTDNKEKFLNWSYQRVTDWNIKPTCFTDGGDCQKQLDITVYKLPDFVSISYRSHPDPMVEQHQNQLQCLFQNIAPIERLRVTFYKVNTGGEQTELGTQQNSKDNIKTPVNGTYTLDFTPSRDDDGAQLWCSAMLVLGPEGPQPPPVMKSNRLNITVHYKPQITMCPGCFSVSITEGDTLSINCSAKGNPAPSYDWFLPQAAPAPNTTEDRSVVTITNMVKSHSGEYTCIAINPLGNSTCTVNVEVTELPDFVSISYMSHPDPMVEQHQNQLQCLFQNIAPIERLRVTFYKVNTGGEQTELGTKQNSKDNITTPVNGTYTLDFTPSRDDDGAQLWCSAMLVLGPEGPQPPPVMESDRLNISVHYKPQITMCPGCFSVSITEGDTLSINCSAKGNPAPSYEWFLPQAAPAPNTTEERSVVTITNMVKSHSGDYTCIAINPLGNSTCTVNVEVTVDYLPIIAGLAAAAIVILLVISCFIYSSYYKHTRMGHYQLKDMLPRRHKNKHVAHHNGMDQSSM</sequence>
<dbReference type="InterPro" id="IPR047012">
    <property type="entry name" value="ICAM_VCAM"/>
</dbReference>
<evidence type="ECO:0000313" key="4">
    <source>
        <dbReference type="Proteomes" id="UP001356427"/>
    </source>
</evidence>
<dbReference type="PROSITE" id="PS50835">
    <property type="entry name" value="IG_LIKE"/>
    <property type="match status" value="2"/>
</dbReference>
<reference evidence="3 4" key="1">
    <citation type="submission" date="2021-04" db="EMBL/GenBank/DDBJ databases">
        <authorList>
            <person name="De Guttry C."/>
            <person name="Zahm M."/>
            <person name="Klopp C."/>
            <person name="Cabau C."/>
            <person name="Louis A."/>
            <person name="Berthelot C."/>
            <person name="Parey E."/>
            <person name="Roest Crollius H."/>
            <person name="Montfort J."/>
            <person name="Robinson-Rechavi M."/>
            <person name="Bucao C."/>
            <person name="Bouchez O."/>
            <person name="Gislard M."/>
            <person name="Lluch J."/>
            <person name="Milhes M."/>
            <person name="Lampietro C."/>
            <person name="Lopez Roques C."/>
            <person name="Donnadieu C."/>
            <person name="Braasch I."/>
            <person name="Desvignes T."/>
            <person name="Postlethwait J."/>
            <person name="Bobe J."/>
            <person name="Wedekind C."/>
            <person name="Guiguen Y."/>
        </authorList>
    </citation>
    <scope>NUCLEOTIDE SEQUENCE [LARGE SCALE GENOMIC DNA]</scope>
    <source>
        <strain evidence="3">Cs_M1</strain>
        <tissue evidence="3">Blood</tissue>
    </source>
</reference>
<comment type="caution">
    <text evidence="3">The sequence shown here is derived from an EMBL/GenBank/DDBJ whole genome shotgun (WGS) entry which is preliminary data.</text>
</comment>
<dbReference type="InterPro" id="IPR013783">
    <property type="entry name" value="Ig-like_fold"/>
</dbReference>
<keyword evidence="1" id="KW-0812">Transmembrane</keyword>
<dbReference type="SMART" id="SM00408">
    <property type="entry name" value="IGc2"/>
    <property type="match status" value="2"/>
</dbReference>
<feature type="transmembrane region" description="Helical" evidence="1">
    <location>
        <begin position="596"/>
        <end position="619"/>
    </location>
</feature>
<protein>
    <recommendedName>
        <fullName evidence="2">Ig-like domain-containing protein</fullName>
    </recommendedName>
</protein>
<dbReference type="GO" id="GO:0007155">
    <property type="term" value="P:cell adhesion"/>
    <property type="evidence" value="ECO:0007669"/>
    <property type="project" value="InterPro"/>
</dbReference>
<dbReference type="InterPro" id="IPR007110">
    <property type="entry name" value="Ig-like_dom"/>
</dbReference>
<dbReference type="SMART" id="SM00409">
    <property type="entry name" value="IG"/>
    <property type="match status" value="3"/>
</dbReference>